<evidence type="ECO:0000256" key="3">
    <source>
        <dbReference type="ARBA" id="ARBA00022729"/>
    </source>
</evidence>
<evidence type="ECO:0000313" key="8">
    <source>
        <dbReference type="Proteomes" id="UP000594261"/>
    </source>
</evidence>
<organism evidence="7 8">
    <name type="scientific">Quercus lobata</name>
    <name type="common">Valley oak</name>
    <dbReference type="NCBI Taxonomy" id="97700"/>
    <lineage>
        <taxon>Eukaryota</taxon>
        <taxon>Viridiplantae</taxon>
        <taxon>Streptophyta</taxon>
        <taxon>Embryophyta</taxon>
        <taxon>Tracheophyta</taxon>
        <taxon>Spermatophyta</taxon>
        <taxon>Magnoliopsida</taxon>
        <taxon>eudicotyledons</taxon>
        <taxon>Gunneridae</taxon>
        <taxon>Pentapetalae</taxon>
        <taxon>rosids</taxon>
        <taxon>fabids</taxon>
        <taxon>Fagales</taxon>
        <taxon>Fagaceae</taxon>
        <taxon>Quercus</taxon>
    </lineage>
</organism>
<dbReference type="GO" id="GO:0006508">
    <property type="term" value="P:proteolysis"/>
    <property type="evidence" value="ECO:0007669"/>
    <property type="project" value="UniProtKB-KW"/>
</dbReference>
<reference evidence="7 8" key="1">
    <citation type="journal article" date="2016" name="G3 (Bethesda)">
        <title>First Draft Assembly and Annotation of the Genome of a California Endemic Oak Quercus lobata Nee (Fagaceae).</title>
        <authorList>
            <person name="Sork V.L."/>
            <person name="Fitz-Gibbon S.T."/>
            <person name="Puiu D."/>
            <person name="Crepeau M."/>
            <person name="Gugger P.F."/>
            <person name="Sherman R."/>
            <person name="Stevens K."/>
            <person name="Langley C.H."/>
            <person name="Pellegrini M."/>
            <person name="Salzberg S.L."/>
        </authorList>
    </citation>
    <scope>NUCLEOTIDE SEQUENCE [LARGE SCALE GENOMIC DNA]</scope>
    <source>
        <strain evidence="7 8">cv. SW786</strain>
    </source>
</reference>
<dbReference type="EnsemblPlants" id="QL01p014544:mrna">
    <property type="protein sequence ID" value="QL01p014544:mrna"/>
    <property type="gene ID" value="QL01p014544"/>
</dbReference>
<proteinExistence type="inferred from homology"/>
<evidence type="ECO:0000256" key="4">
    <source>
        <dbReference type="ARBA" id="ARBA00022801"/>
    </source>
</evidence>
<dbReference type="InterPro" id="IPR029058">
    <property type="entry name" value="AB_hydrolase_fold"/>
</dbReference>
<dbReference type="GO" id="GO:0008239">
    <property type="term" value="F:dipeptidyl-peptidase activity"/>
    <property type="evidence" value="ECO:0007669"/>
    <property type="project" value="TreeGrafter"/>
</dbReference>
<dbReference type="SUPFAM" id="SSF53474">
    <property type="entry name" value="alpha/beta-Hydrolases"/>
    <property type="match status" value="1"/>
</dbReference>
<accession>A0A7N2KML1</accession>
<dbReference type="GO" id="GO:0070008">
    <property type="term" value="F:serine-type exopeptidase activity"/>
    <property type="evidence" value="ECO:0007669"/>
    <property type="project" value="InterPro"/>
</dbReference>
<keyword evidence="4" id="KW-0378">Hydrolase</keyword>
<evidence type="ECO:0000256" key="5">
    <source>
        <dbReference type="ARBA" id="ARBA00023180"/>
    </source>
</evidence>
<feature type="chain" id="PRO_5029720048" description="Lysosomal Pro-X carboxypeptidase" evidence="6">
    <location>
        <begin position="25"/>
        <end position="347"/>
    </location>
</feature>
<feature type="signal peptide" evidence="6">
    <location>
        <begin position="1"/>
        <end position="24"/>
    </location>
</feature>
<reference evidence="7" key="2">
    <citation type="submission" date="2021-01" db="UniProtKB">
        <authorList>
            <consortium name="EnsemblPlants"/>
        </authorList>
    </citation>
    <scope>IDENTIFICATION</scope>
</reference>
<comment type="similarity">
    <text evidence="1">Belongs to the peptidase S28 family.</text>
</comment>
<name>A0A7N2KML1_QUELO</name>
<keyword evidence="3 6" id="KW-0732">Signal</keyword>
<dbReference type="EMBL" id="LRBV02000001">
    <property type="status" value="NOT_ANNOTATED_CDS"/>
    <property type="molecule type" value="Genomic_DNA"/>
</dbReference>
<dbReference type="InParanoid" id="A0A7N2KML1"/>
<dbReference type="InterPro" id="IPR008758">
    <property type="entry name" value="Peptidase_S28"/>
</dbReference>
<sequence>MNSPMFSFQWLPFVFLIFLSSVSAALINIPRPESYTTFRQRYVINSKYWGGATSNTPILAYFGAEAPLDGALCDIGFLADNAQQFQALILYIEHRYYGKSIPFRTREEAFRNASTLGYFNSAQAIADYAEIITHVKETRHANNSPVIVIGGSYGGMLASWFRLKYPHVALGALASSAPILYFDDITPQNGYYSIVSKDFKANSVTLASATHRKIRKMSDGTDTQVKVQIVNKCKEASETCYQTIKKSWSEIDKAASQPGGLSSLTKEFKTCRPLTKSSELKAYLKKMYAHVAQYNHPPDYPVTIVCSGIDGAPSNASILEKIFVGLVAYRRNSSCYVDEPRSIPETS</sequence>
<evidence type="ECO:0000256" key="2">
    <source>
        <dbReference type="ARBA" id="ARBA00022670"/>
    </source>
</evidence>
<evidence type="ECO:0000256" key="6">
    <source>
        <dbReference type="SAM" id="SignalP"/>
    </source>
</evidence>
<keyword evidence="2" id="KW-0645">Protease</keyword>
<keyword evidence="5" id="KW-0325">Glycoprotein</keyword>
<keyword evidence="8" id="KW-1185">Reference proteome</keyword>
<dbReference type="Gene3D" id="3.40.50.1820">
    <property type="entry name" value="alpha/beta hydrolase"/>
    <property type="match status" value="1"/>
</dbReference>
<protein>
    <recommendedName>
        <fullName evidence="9">Lysosomal Pro-X carboxypeptidase</fullName>
    </recommendedName>
</protein>
<dbReference type="Pfam" id="PF05577">
    <property type="entry name" value="Peptidase_S28"/>
    <property type="match status" value="1"/>
</dbReference>
<dbReference type="PANTHER" id="PTHR11010:SF96">
    <property type="entry name" value="LYSOSOMAL PRO-X CARBOXYPEPTIDASE-LIKE ISOFORM X1"/>
    <property type="match status" value="1"/>
</dbReference>
<evidence type="ECO:0008006" key="9">
    <source>
        <dbReference type="Google" id="ProtNLM"/>
    </source>
</evidence>
<evidence type="ECO:0000313" key="7">
    <source>
        <dbReference type="EnsemblPlants" id="QL01p014544:mrna"/>
    </source>
</evidence>
<dbReference type="Proteomes" id="UP000594261">
    <property type="component" value="Chromosome 1"/>
</dbReference>
<dbReference type="AlphaFoldDB" id="A0A7N2KML1"/>
<evidence type="ECO:0000256" key="1">
    <source>
        <dbReference type="ARBA" id="ARBA00011079"/>
    </source>
</evidence>
<dbReference type="PANTHER" id="PTHR11010">
    <property type="entry name" value="PROTEASE S28 PRO-X CARBOXYPEPTIDASE-RELATED"/>
    <property type="match status" value="1"/>
</dbReference>
<dbReference type="Gramene" id="QL01p014544:mrna">
    <property type="protein sequence ID" value="QL01p014544:mrna"/>
    <property type="gene ID" value="QL01p014544"/>
</dbReference>